<proteinExistence type="predicted"/>
<dbReference type="RefSeq" id="WP_081150788.1">
    <property type="nucleotide sequence ID" value="NZ_CP020465.1"/>
</dbReference>
<feature type="transmembrane region" description="Helical" evidence="1">
    <location>
        <begin position="20"/>
        <end position="40"/>
    </location>
</feature>
<reference evidence="2 3" key="1">
    <citation type="submission" date="2017-08" db="EMBL/GenBank/DDBJ databases">
        <title>Complete genome of Colwellia sp. NB097-1, a psychrophile bacterium ioslated from Bering Sea.</title>
        <authorList>
            <person name="Chen X."/>
        </authorList>
    </citation>
    <scope>NUCLEOTIDE SEQUENCE [LARGE SCALE GENOMIC DNA]</scope>
    <source>
        <strain evidence="2 3">NB097-1</strain>
    </source>
</reference>
<evidence type="ECO:0000313" key="2">
    <source>
        <dbReference type="EMBL" id="ASP47801.1"/>
    </source>
</evidence>
<dbReference type="AlphaFoldDB" id="A0A222G7L2"/>
<feature type="transmembrane region" description="Helical" evidence="1">
    <location>
        <begin position="46"/>
        <end position="63"/>
    </location>
</feature>
<sequence>MTKSNKTIKIKAIARHHGLFITLTGLIALFIVAWLCSYYWQQARFPLLFMVLTCIVTIFIGLLKLAEPTYSLIVTPEKLTFHHLHGHWQFNWQQIRNIHCVTNTVGITREELNYVGIKLTSIDVIANSISLRLANRMIHEQKPLIHYCIKQQLITFEQGILNFEPYILRDGTIIKGPLAAFLHHSEVLNQALGAHLFIAASNLNGSINDFVFLANNYLSHAKNSYY</sequence>
<accession>A0A222G7L2</accession>
<evidence type="ECO:0000256" key="1">
    <source>
        <dbReference type="SAM" id="Phobius"/>
    </source>
</evidence>
<keyword evidence="3" id="KW-1185">Reference proteome</keyword>
<dbReference type="OrthoDB" id="7061905at2"/>
<dbReference type="Pfam" id="PF11201">
    <property type="entry name" value="DUF2982"/>
    <property type="match status" value="1"/>
</dbReference>
<keyword evidence="1" id="KW-0472">Membrane</keyword>
<keyword evidence="1" id="KW-0812">Transmembrane</keyword>
<dbReference type="KEGG" id="cber:B5D82_08565"/>
<organism evidence="2 3">
    <name type="scientific">Cognaticolwellia beringensis</name>
    <dbReference type="NCBI Taxonomy" id="1967665"/>
    <lineage>
        <taxon>Bacteria</taxon>
        <taxon>Pseudomonadati</taxon>
        <taxon>Pseudomonadota</taxon>
        <taxon>Gammaproteobacteria</taxon>
        <taxon>Alteromonadales</taxon>
        <taxon>Colwelliaceae</taxon>
        <taxon>Cognaticolwellia</taxon>
    </lineage>
</organism>
<dbReference type="InterPro" id="IPR021367">
    <property type="entry name" value="DUF2982"/>
</dbReference>
<dbReference type="EMBL" id="CP020465">
    <property type="protein sequence ID" value="ASP47801.1"/>
    <property type="molecule type" value="Genomic_DNA"/>
</dbReference>
<gene>
    <name evidence="2" type="ORF">B5D82_08565</name>
</gene>
<keyword evidence="1" id="KW-1133">Transmembrane helix</keyword>
<evidence type="ECO:0000313" key="3">
    <source>
        <dbReference type="Proteomes" id="UP000202259"/>
    </source>
</evidence>
<name>A0A222G7L2_9GAMM</name>
<dbReference type="Proteomes" id="UP000202259">
    <property type="component" value="Chromosome"/>
</dbReference>
<protein>
    <submittedName>
        <fullName evidence="2">DUF2982 domain-containing protein</fullName>
    </submittedName>
</protein>